<evidence type="ECO:0000256" key="2">
    <source>
        <dbReference type="ARBA" id="ARBA00023239"/>
    </source>
</evidence>
<sequence>MSTSSQPIIGIEEYFLFPDIPTSASQNPSDPALNLIPAPILTKLKTIGPARIRDMRTAGFSMQILSHLPLDLPLKTCQKINDTLYSKIVTTPDRIAALAILPMGDAGHAANELQRCVTQYKFVGGMLGFRRIGAQIDMKEWSKLWSMAEKYKVPVTLRPVWPSNDEADEFWGPFSQSFTTALISGLYSHHTVSPLLLLRLYASGMFDRHPQIRIVLSQNGHSIPTLLPRIEALFSTVADPKPIRKFSDVWQYNIYVSTTDVLDVNSLRALVENIPVDRVLWAGNYPWEEKGGKDVLWESKEVGILEREEFEAVAWRNAEKLFGVKVGPAEKPIIGARKSSLRGRRASFG</sequence>
<dbReference type="InterPro" id="IPR032465">
    <property type="entry name" value="ACMSD"/>
</dbReference>
<comment type="caution">
    <text evidence="5">The sequence shown here is derived from an EMBL/GenBank/DDBJ whole genome shotgun (WGS) entry which is preliminary data.</text>
</comment>
<dbReference type="GO" id="GO:0016787">
    <property type="term" value="F:hydrolase activity"/>
    <property type="evidence" value="ECO:0007669"/>
    <property type="project" value="InterPro"/>
</dbReference>
<dbReference type="GO" id="GO:0005829">
    <property type="term" value="C:cytosol"/>
    <property type="evidence" value="ECO:0007669"/>
    <property type="project" value="TreeGrafter"/>
</dbReference>
<name>A0A1Y1ZU22_9PLEO</name>
<gene>
    <name evidence="5" type="ORF">BCR34DRAFT_586326</name>
</gene>
<evidence type="ECO:0000256" key="3">
    <source>
        <dbReference type="RuleBase" id="RU366045"/>
    </source>
</evidence>
<accession>A0A1Y1ZU22</accession>
<dbReference type="Proteomes" id="UP000193144">
    <property type="component" value="Unassembled WGS sequence"/>
</dbReference>
<dbReference type="OrthoDB" id="432010at2759"/>
<organism evidence="5 6">
    <name type="scientific">Clohesyomyces aquaticus</name>
    <dbReference type="NCBI Taxonomy" id="1231657"/>
    <lineage>
        <taxon>Eukaryota</taxon>
        <taxon>Fungi</taxon>
        <taxon>Dikarya</taxon>
        <taxon>Ascomycota</taxon>
        <taxon>Pezizomycotina</taxon>
        <taxon>Dothideomycetes</taxon>
        <taxon>Pleosporomycetidae</taxon>
        <taxon>Pleosporales</taxon>
        <taxon>Lindgomycetaceae</taxon>
        <taxon>Clohesyomyces</taxon>
    </lineage>
</organism>
<keyword evidence="2 3" id="KW-0456">Lyase</keyword>
<dbReference type="SUPFAM" id="SSF51556">
    <property type="entry name" value="Metallo-dependent hydrolases"/>
    <property type="match status" value="1"/>
</dbReference>
<dbReference type="GO" id="GO:0019748">
    <property type="term" value="P:secondary metabolic process"/>
    <property type="evidence" value="ECO:0007669"/>
    <property type="project" value="TreeGrafter"/>
</dbReference>
<dbReference type="InterPro" id="IPR032466">
    <property type="entry name" value="Metal_Hydrolase"/>
</dbReference>
<dbReference type="AlphaFoldDB" id="A0A1Y1ZU22"/>
<evidence type="ECO:0000313" key="5">
    <source>
        <dbReference type="EMBL" id="ORY13741.1"/>
    </source>
</evidence>
<dbReference type="EMBL" id="MCFA01000039">
    <property type="protein sequence ID" value="ORY13741.1"/>
    <property type="molecule type" value="Genomic_DNA"/>
</dbReference>
<dbReference type="PANTHER" id="PTHR21240:SF30">
    <property type="entry name" value="AMIDOHYDROLASE-RELATED DOMAIN-CONTAINING PROTEIN-RELATED"/>
    <property type="match status" value="1"/>
</dbReference>
<dbReference type="PANTHER" id="PTHR21240">
    <property type="entry name" value="2-AMINO-3-CARBOXYLMUCONATE-6-SEMIALDEHYDE DECARBOXYLASE"/>
    <property type="match status" value="1"/>
</dbReference>
<dbReference type="STRING" id="1231657.A0A1Y1ZU22"/>
<dbReference type="InterPro" id="IPR006680">
    <property type="entry name" value="Amidohydro-rel"/>
</dbReference>
<reference evidence="5 6" key="1">
    <citation type="submission" date="2016-07" db="EMBL/GenBank/DDBJ databases">
        <title>Pervasive Adenine N6-methylation of Active Genes in Fungi.</title>
        <authorList>
            <consortium name="DOE Joint Genome Institute"/>
            <person name="Mondo S.J."/>
            <person name="Dannebaum R.O."/>
            <person name="Kuo R.C."/>
            <person name="Labutti K."/>
            <person name="Haridas S."/>
            <person name="Kuo A."/>
            <person name="Salamov A."/>
            <person name="Ahrendt S.R."/>
            <person name="Lipzen A."/>
            <person name="Sullivan W."/>
            <person name="Andreopoulos W.B."/>
            <person name="Clum A."/>
            <person name="Lindquist E."/>
            <person name="Daum C."/>
            <person name="Ramamoorthy G.K."/>
            <person name="Gryganskyi A."/>
            <person name="Culley D."/>
            <person name="Magnuson J.K."/>
            <person name="James T.Y."/>
            <person name="O'Malley M.A."/>
            <person name="Stajich J.E."/>
            <person name="Spatafora J.W."/>
            <person name="Visel A."/>
            <person name="Grigoriev I.V."/>
        </authorList>
    </citation>
    <scope>NUCLEOTIDE SEQUENCE [LARGE SCALE GENOMIC DNA]</scope>
    <source>
        <strain evidence="5 6">CBS 115471</strain>
    </source>
</reference>
<keyword evidence="6" id="KW-1185">Reference proteome</keyword>
<evidence type="ECO:0000256" key="1">
    <source>
        <dbReference type="ARBA" id="ARBA00022793"/>
    </source>
</evidence>
<protein>
    <recommendedName>
        <fullName evidence="4">Amidohydrolase-related domain-containing protein</fullName>
    </recommendedName>
</protein>
<evidence type="ECO:0000313" key="6">
    <source>
        <dbReference type="Proteomes" id="UP000193144"/>
    </source>
</evidence>
<feature type="domain" description="Amidohydrolase-related" evidence="4">
    <location>
        <begin position="75"/>
        <end position="323"/>
    </location>
</feature>
<evidence type="ECO:0000259" key="4">
    <source>
        <dbReference type="Pfam" id="PF04909"/>
    </source>
</evidence>
<comment type="similarity">
    <text evidence="3">Belongs to the metallo-dependent hydrolases superfamily.</text>
</comment>
<proteinExistence type="inferred from homology"/>
<dbReference type="Pfam" id="PF04909">
    <property type="entry name" value="Amidohydro_2"/>
    <property type="match status" value="1"/>
</dbReference>
<dbReference type="Gene3D" id="3.20.20.140">
    <property type="entry name" value="Metal-dependent hydrolases"/>
    <property type="match status" value="1"/>
</dbReference>
<keyword evidence="1 3" id="KW-0210">Decarboxylase</keyword>
<dbReference type="GO" id="GO:0016831">
    <property type="term" value="F:carboxy-lyase activity"/>
    <property type="evidence" value="ECO:0007669"/>
    <property type="project" value="UniProtKB-KW"/>
</dbReference>